<comment type="similarity">
    <text evidence="1">Belongs to the ABC transporter superfamily.</text>
</comment>
<evidence type="ECO:0000313" key="5">
    <source>
        <dbReference type="EMBL" id="AOZ73210.1"/>
    </source>
</evidence>
<accession>A0A1D9MM38</accession>
<evidence type="ECO:0000256" key="2">
    <source>
        <dbReference type="ARBA" id="ARBA00022741"/>
    </source>
</evidence>
<dbReference type="AlphaFoldDB" id="A0A1D9MM38"/>
<reference evidence="5 6" key="1">
    <citation type="submission" date="2016-10" db="EMBL/GenBank/DDBJ databases">
        <title>Actinomyces aegypiusis sp. nov., isolated from the Aegypius monachus in Qinghai Tibet Plateau China.</title>
        <authorList>
            <person name="Wang Y."/>
        </authorList>
    </citation>
    <scope>NUCLEOTIDE SEQUENCE [LARGE SCALE GENOMIC DNA]</scope>
    <source>
        <strain evidence="5 6">VUL4_3</strain>
    </source>
</reference>
<dbReference type="Pfam" id="PF00005">
    <property type="entry name" value="ABC_tran"/>
    <property type="match status" value="1"/>
</dbReference>
<dbReference type="GO" id="GO:0005886">
    <property type="term" value="C:plasma membrane"/>
    <property type="evidence" value="ECO:0007669"/>
    <property type="project" value="TreeGrafter"/>
</dbReference>
<dbReference type="InterPro" id="IPR017871">
    <property type="entry name" value="ABC_transporter-like_CS"/>
</dbReference>
<sequence length="214" mass="23347">MEPTLAVENLNFRYAKNLPLVIKNFSYDFPSGAAIALTGQSGCGKSTLLYLCGLLLNPSSGQIWLNHENTTLLNDQERSRRRNQNIGFVFQNAELDAHQTILTSVIEPAYYAGSAGIDSRRRAMKLLEIFGVSELANSKPTQISGGQAARAALARAFLLDPPIILADEPTGNLDPKNTKIVLDSLLGAARENKTIIIATHDPRVIEQCDLTVQL</sequence>
<gene>
    <name evidence="5" type="ORF">BK816_07825</name>
</gene>
<dbReference type="InterPro" id="IPR003439">
    <property type="entry name" value="ABC_transporter-like_ATP-bd"/>
</dbReference>
<protein>
    <recommendedName>
        <fullName evidence="4">ABC transporter domain-containing protein</fullName>
    </recommendedName>
</protein>
<dbReference type="SUPFAM" id="SSF52540">
    <property type="entry name" value="P-loop containing nucleoside triphosphate hydrolases"/>
    <property type="match status" value="1"/>
</dbReference>
<name>A0A1D9MM38_9ACTO</name>
<proteinExistence type="inferred from homology"/>
<dbReference type="InterPro" id="IPR003593">
    <property type="entry name" value="AAA+_ATPase"/>
</dbReference>
<dbReference type="InterPro" id="IPR027417">
    <property type="entry name" value="P-loop_NTPase"/>
</dbReference>
<evidence type="ECO:0000256" key="1">
    <source>
        <dbReference type="ARBA" id="ARBA00005417"/>
    </source>
</evidence>
<dbReference type="EMBL" id="CP017812">
    <property type="protein sequence ID" value="AOZ73210.1"/>
    <property type="molecule type" value="Genomic_DNA"/>
</dbReference>
<dbReference type="InterPro" id="IPR015854">
    <property type="entry name" value="ABC_transpr_LolD-like"/>
</dbReference>
<evidence type="ECO:0000259" key="4">
    <source>
        <dbReference type="PROSITE" id="PS50893"/>
    </source>
</evidence>
<dbReference type="GO" id="GO:0022857">
    <property type="term" value="F:transmembrane transporter activity"/>
    <property type="evidence" value="ECO:0007669"/>
    <property type="project" value="TreeGrafter"/>
</dbReference>
<dbReference type="PROSITE" id="PS50893">
    <property type="entry name" value="ABC_TRANSPORTER_2"/>
    <property type="match status" value="1"/>
</dbReference>
<dbReference type="PROSITE" id="PS00211">
    <property type="entry name" value="ABC_TRANSPORTER_1"/>
    <property type="match status" value="1"/>
</dbReference>
<dbReference type="Proteomes" id="UP000176288">
    <property type="component" value="Chromosome"/>
</dbReference>
<dbReference type="SMART" id="SM00382">
    <property type="entry name" value="AAA"/>
    <property type="match status" value="1"/>
</dbReference>
<dbReference type="GO" id="GO:0016887">
    <property type="term" value="F:ATP hydrolysis activity"/>
    <property type="evidence" value="ECO:0007669"/>
    <property type="project" value="InterPro"/>
</dbReference>
<keyword evidence="3" id="KW-0067">ATP-binding</keyword>
<organism evidence="5 6">
    <name type="scientific">Boudabousia tangfeifanii</name>
    <dbReference type="NCBI Taxonomy" id="1912795"/>
    <lineage>
        <taxon>Bacteria</taxon>
        <taxon>Bacillati</taxon>
        <taxon>Actinomycetota</taxon>
        <taxon>Actinomycetes</taxon>
        <taxon>Actinomycetales</taxon>
        <taxon>Actinomycetaceae</taxon>
        <taxon>Boudabousia</taxon>
    </lineage>
</organism>
<keyword evidence="6" id="KW-1185">Reference proteome</keyword>
<dbReference type="PANTHER" id="PTHR24220">
    <property type="entry name" value="IMPORT ATP-BINDING PROTEIN"/>
    <property type="match status" value="1"/>
</dbReference>
<dbReference type="KEGG" id="avu:BK816_07825"/>
<feature type="domain" description="ABC transporter" evidence="4">
    <location>
        <begin position="5"/>
        <end position="214"/>
    </location>
</feature>
<dbReference type="GO" id="GO:0005524">
    <property type="term" value="F:ATP binding"/>
    <property type="evidence" value="ECO:0007669"/>
    <property type="project" value="UniProtKB-KW"/>
</dbReference>
<dbReference type="Gene3D" id="3.40.50.300">
    <property type="entry name" value="P-loop containing nucleotide triphosphate hydrolases"/>
    <property type="match status" value="1"/>
</dbReference>
<keyword evidence="2" id="KW-0547">Nucleotide-binding</keyword>
<evidence type="ECO:0000313" key="6">
    <source>
        <dbReference type="Proteomes" id="UP000176288"/>
    </source>
</evidence>
<dbReference type="STRING" id="1912795.BK816_07825"/>
<evidence type="ECO:0000256" key="3">
    <source>
        <dbReference type="ARBA" id="ARBA00022840"/>
    </source>
</evidence>
<dbReference type="PANTHER" id="PTHR24220:SF689">
    <property type="entry name" value="LIPOPROTEIN-RELEASING SYSTEM ATP-BINDING PROTEIN LOLD"/>
    <property type="match status" value="1"/>
</dbReference>